<evidence type="ECO:0000256" key="1">
    <source>
        <dbReference type="SAM" id="MobiDB-lite"/>
    </source>
</evidence>
<sequence length="189" mass="21315">MSIWLQWNMFIDSIDYALQGETMGMHKVRIVSLSPKAVSEQDGIVEVPEETDFSGITSLNKTVPFKILSLERGNLLGNGIGRRKEGKGRHGHKVRTQKRGVRGEEKRGVRGEEKRGVRGEEKRGVRGEEKRGVRGEEKRGVRGEEKRGVRGEEKRGVRGEEKRGVRGEEKRGVRGEIRGNQVSGYKRTP</sequence>
<dbReference type="Proteomes" id="UP000054776">
    <property type="component" value="Unassembled WGS sequence"/>
</dbReference>
<dbReference type="EMBL" id="JYDH01000690">
    <property type="protein sequence ID" value="KRY25864.1"/>
    <property type="molecule type" value="Genomic_DNA"/>
</dbReference>
<comment type="caution">
    <text evidence="2">The sequence shown here is derived from an EMBL/GenBank/DDBJ whole genome shotgun (WGS) entry which is preliminary data.</text>
</comment>
<feature type="region of interest" description="Disordered" evidence="1">
    <location>
        <begin position="79"/>
        <end position="189"/>
    </location>
</feature>
<name>A0A0V1AM21_TRISP</name>
<accession>A0A0V1AM21</accession>
<evidence type="ECO:0000313" key="3">
    <source>
        <dbReference type="Proteomes" id="UP000054776"/>
    </source>
</evidence>
<proteinExistence type="predicted"/>
<dbReference type="InParanoid" id="A0A0V1AM21"/>
<dbReference type="OrthoDB" id="5929253at2759"/>
<evidence type="ECO:0000313" key="2">
    <source>
        <dbReference type="EMBL" id="KRY25864.1"/>
    </source>
</evidence>
<feature type="compositionally biased region" description="Basic residues" evidence="1">
    <location>
        <begin position="84"/>
        <end position="100"/>
    </location>
</feature>
<protein>
    <submittedName>
        <fullName evidence="2">Uncharacterized protein</fullName>
    </submittedName>
</protein>
<organism evidence="2 3">
    <name type="scientific">Trichinella spiralis</name>
    <name type="common">Trichina worm</name>
    <dbReference type="NCBI Taxonomy" id="6334"/>
    <lineage>
        <taxon>Eukaryota</taxon>
        <taxon>Metazoa</taxon>
        <taxon>Ecdysozoa</taxon>
        <taxon>Nematoda</taxon>
        <taxon>Enoplea</taxon>
        <taxon>Dorylaimia</taxon>
        <taxon>Trichinellida</taxon>
        <taxon>Trichinellidae</taxon>
        <taxon>Trichinella</taxon>
    </lineage>
</organism>
<reference evidence="2 3" key="1">
    <citation type="submission" date="2015-01" db="EMBL/GenBank/DDBJ databases">
        <title>Evolution of Trichinella species and genotypes.</title>
        <authorList>
            <person name="Korhonen P.K."/>
            <person name="Edoardo P."/>
            <person name="Giuseppe L.R."/>
            <person name="Gasser R.B."/>
        </authorList>
    </citation>
    <scope>NUCLEOTIDE SEQUENCE [LARGE SCALE GENOMIC DNA]</scope>
    <source>
        <strain evidence="2">ISS3</strain>
    </source>
</reference>
<dbReference type="AlphaFoldDB" id="A0A0V1AM21"/>
<keyword evidence="3" id="KW-1185">Reference proteome</keyword>
<feature type="compositionally biased region" description="Basic and acidic residues" evidence="1">
    <location>
        <begin position="101"/>
        <end position="177"/>
    </location>
</feature>
<gene>
    <name evidence="2" type="ORF">T01_8233</name>
</gene>